<dbReference type="InterPro" id="IPR017384">
    <property type="entry name" value="NADH_Ub_cplx-1_asu_su-1"/>
</dbReference>
<evidence type="ECO:0000313" key="3">
    <source>
        <dbReference type="Proteomes" id="UP000076078"/>
    </source>
</evidence>
<gene>
    <name evidence="2" type="ORF">DLAC_06988</name>
</gene>
<name>A0A151ZDY9_TIELA</name>
<dbReference type="Pfam" id="PF15879">
    <property type="entry name" value="MWFE"/>
    <property type="match status" value="1"/>
</dbReference>
<comment type="caution">
    <text evidence="2">The sequence shown here is derived from an EMBL/GenBank/DDBJ whole genome shotgun (WGS) entry which is preliminary data.</text>
</comment>
<dbReference type="AlphaFoldDB" id="A0A151ZDY9"/>
<keyword evidence="1" id="KW-0812">Transmembrane</keyword>
<reference evidence="2 3" key="1">
    <citation type="submission" date="2015-12" db="EMBL/GenBank/DDBJ databases">
        <title>Dictyostelia acquired genes for synthesis and detection of signals that induce cell-type specialization by lateral gene transfer from prokaryotes.</title>
        <authorList>
            <person name="Gloeckner G."/>
            <person name="Schaap P."/>
        </authorList>
    </citation>
    <scope>NUCLEOTIDE SEQUENCE [LARGE SCALE GENOMIC DNA]</scope>
    <source>
        <strain evidence="2 3">TK</strain>
    </source>
</reference>
<dbReference type="InParanoid" id="A0A151ZDY9"/>
<feature type="transmembrane region" description="Helical" evidence="1">
    <location>
        <begin position="6"/>
        <end position="24"/>
    </location>
</feature>
<keyword evidence="1" id="KW-1133">Transmembrane helix</keyword>
<sequence>MTWLEVLPVGFIMSIGVFIMGYGLDAAHRGFHYGLKHRYAQDVVDYKIDARDEEILHFRDIQNKPKKLHDFINEQLK</sequence>
<dbReference type="EMBL" id="LODT01000031">
    <property type="protein sequence ID" value="KYQ92145.1"/>
    <property type="molecule type" value="Genomic_DNA"/>
</dbReference>
<dbReference type="Proteomes" id="UP000076078">
    <property type="component" value="Unassembled WGS sequence"/>
</dbReference>
<keyword evidence="1" id="KW-0472">Membrane</keyword>
<evidence type="ECO:0000256" key="1">
    <source>
        <dbReference type="SAM" id="Phobius"/>
    </source>
</evidence>
<proteinExistence type="predicted"/>
<evidence type="ECO:0000313" key="2">
    <source>
        <dbReference type="EMBL" id="KYQ92145.1"/>
    </source>
</evidence>
<keyword evidence="3" id="KW-1185">Reference proteome</keyword>
<dbReference type="OMA" id="VGMIMSA"/>
<accession>A0A151ZDY9</accession>
<dbReference type="OrthoDB" id="16903at2759"/>
<organism evidence="2 3">
    <name type="scientific">Tieghemostelium lacteum</name>
    <name type="common">Slime mold</name>
    <name type="synonym">Dictyostelium lacteum</name>
    <dbReference type="NCBI Taxonomy" id="361077"/>
    <lineage>
        <taxon>Eukaryota</taxon>
        <taxon>Amoebozoa</taxon>
        <taxon>Evosea</taxon>
        <taxon>Eumycetozoa</taxon>
        <taxon>Dictyostelia</taxon>
        <taxon>Dictyosteliales</taxon>
        <taxon>Raperosteliaceae</taxon>
        <taxon>Tieghemostelium</taxon>
    </lineage>
</organism>
<protein>
    <submittedName>
        <fullName evidence="2">Uncharacterized protein</fullName>
    </submittedName>
</protein>